<dbReference type="EMBL" id="AMZH03016474">
    <property type="protein sequence ID" value="RRT44421.1"/>
    <property type="molecule type" value="Genomic_DNA"/>
</dbReference>
<dbReference type="AlphaFoldDB" id="A0A426XYM5"/>
<reference evidence="1 2" key="1">
    <citation type="journal article" date="2014" name="Agronomy (Basel)">
        <title>A Draft Genome Sequence for Ensete ventricosum, the Drought-Tolerant Tree Against Hunger.</title>
        <authorList>
            <person name="Harrison J."/>
            <person name="Moore K.A."/>
            <person name="Paszkiewicz K."/>
            <person name="Jones T."/>
            <person name="Grant M."/>
            <person name="Ambacheew D."/>
            <person name="Muzemil S."/>
            <person name="Studholme D.J."/>
        </authorList>
    </citation>
    <scope>NUCLEOTIDE SEQUENCE [LARGE SCALE GENOMIC DNA]</scope>
</reference>
<proteinExistence type="predicted"/>
<protein>
    <submittedName>
        <fullName evidence="1">Uncharacterized protein</fullName>
    </submittedName>
</protein>
<sequence length="83" mass="9796">MALIEAWRSIDWERESYPAYEDFWAMPFFALLFPAVRLFLDRVVFEVSYSRLAPLPLSCILPCRKILKVKRNMKIDLPGRCNA</sequence>
<name>A0A426XYM5_ENSVE</name>
<evidence type="ECO:0000313" key="2">
    <source>
        <dbReference type="Proteomes" id="UP000287651"/>
    </source>
</evidence>
<accession>A0A426XYM5</accession>
<organism evidence="1 2">
    <name type="scientific">Ensete ventricosum</name>
    <name type="common">Abyssinian banana</name>
    <name type="synonym">Musa ensete</name>
    <dbReference type="NCBI Taxonomy" id="4639"/>
    <lineage>
        <taxon>Eukaryota</taxon>
        <taxon>Viridiplantae</taxon>
        <taxon>Streptophyta</taxon>
        <taxon>Embryophyta</taxon>
        <taxon>Tracheophyta</taxon>
        <taxon>Spermatophyta</taxon>
        <taxon>Magnoliopsida</taxon>
        <taxon>Liliopsida</taxon>
        <taxon>Zingiberales</taxon>
        <taxon>Musaceae</taxon>
        <taxon>Ensete</taxon>
    </lineage>
</organism>
<comment type="caution">
    <text evidence="1">The sequence shown here is derived from an EMBL/GenBank/DDBJ whole genome shotgun (WGS) entry which is preliminary data.</text>
</comment>
<dbReference type="Proteomes" id="UP000287651">
    <property type="component" value="Unassembled WGS sequence"/>
</dbReference>
<gene>
    <name evidence="1" type="ORF">B296_00054120</name>
</gene>
<evidence type="ECO:0000313" key="1">
    <source>
        <dbReference type="EMBL" id="RRT44421.1"/>
    </source>
</evidence>